<dbReference type="EMBL" id="JACGWN010000009">
    <property type="protein sequence ID" value="KAL0434005.1"/>
    <property type="molecule type" value="Genomic_DNA"/>
</dbReference>
<evidence type="ECO:0008006" key="2">
    <source>
        <dbReference type="Google" id="ProtNLM"/>
    </source>
</evidence>
<proteinExistence type="predicted"/>
<dbReference type="PANTHER" id="PTHR35218:SF9">
    <property type="entry name" value="ENDONUCLEASE_EXONUCLEASE_PHOSPHATASE DOMAIN-CONTAINING PROTEIN"/>
    <property type="match status" value="1"/>
</dbReference>
<dbReference type="SUPFAM" id="SSF56219">
    <property type="entry name" value="DNase I-like"/>
    <property type="match status" value="1"/>
</dbReference>
<name>A0AAW2VWX0_9LAMI</name>
<gene>
    <name evidence="1" type="ORF">Slati_2734800</name>
</gene>
<protein>
    <recommendedName>
        <fullName evidence="2">Endonuclease/exonuclease/phosphatase domain-containing protein</fullName>
    </recommendedName>
</protein>
<reference evidence="1" key="1">
    <citation type="submission" date="2020-06" db="EMBL/GenBank/DDBJ databases">
        <authorList>
            <person name="Li T."/>
            <person name="Hu X."/>
            <person name="Zhang T."/>
            <person name="Song X."/>
            <person name="Zhang H."/>
            <person name="Dai N."/>
            <person name="Sheng W."/>
            <person name="Hou X."/>
            <person name="Wei L."/>
        </authorList>
    </citation>
    <scope>NUCLEOTIDE SEQUENCE</scope>
    <source>
        <strain evidence="1">KEN1</strain>
        <tissue evidence="1">Leaf</tissue>
    </source>
</reference>
<reference evidence="1" key="2">
    <citation type="journal article" date="2024" name="Plant">
        <title>Genomic evolution and insights into agronomic trait innovations of Sesamum species.</title>
        <authorList>
            <person name="Miao H."/>
            <person name="Wang L."/>
            <person name="Qu L."/>
            <person name="Liu H."/>
            <person name="Sun Y."/>
            <person name="Le M."/>
            <person name="Wang Q."/>
            <person name="Wei S."/>
            <person name="Zheng Y."/>
            <person name="Lin W."/>
            <person name="Duan Y."/>
            <person name="Cao H."/>
            <person name="Xiong S."/>
            <person name="Wang X."/>
            <person name="Wei L."/>
            <person name="Li C."/>
            <person name="Ma Q."/>
            <person name="Ju M."/>
            <person name="Zhao R."/>
            <person name="Li G."/>
            <person name="Mu C."/>
            <person name="Tian Q."/>
            <person name="Mei H."/>
            <person name="Zhang T."/>
            <person name="Gao T."/>
            <person name="Zhang H."/>
        </authorList>
    </citation>
    <scope>NUCLEOTIDE SEQUENCE</scope>
    <source>
        <strain evidence="1">KEN1</strain>
    </source>
</reference>
<dbReference type="Gene3D" id="3.60.10.10">
    <property type="entry name" value="Endonuclease/exonuclease/phosphatase"/>
    <property type="match status" value="1"/>
</dbReference>
<dbReference type="PANTHER" id="PTHR35218">
    <property type="entry name" value="RNASE H DOMAIN-CONTAINING PROTEIN"/>
    <property type="match status" value="1"/>
</dbReference>
<dbReference type="AlphaFoldDB" id="A0AAW2VWX0"/>
<comment type="caution">
    <text evidence="1">The sequence shown here is derived from an EMBL/GenBank/DDBJ whole genome shotgun (WGS) entry which is preliminary data.</text>
</comment>
<evidence type="ECO:0000313" key="1">
    <source>
        <dbReference type="EMBL" id="KAL0434005.1"/>
    </source>
</evidence>
<organism evidence="1">
    <name type="scientific">Sesamum latifolium</name>
    <dbReference type="NCBI Taxonomy" id="2727402"/>
    <lineage>
        <taxon>Eukaryota</taxon>
        <taxon>Viridiplantae</taxon>
        <taxon>Streptophyta</taxon>
        <taxon>Embryophyta</taxon>
        <taxon>Tracheophyta</taxon>
        <taxon>Spermatophyta</taxon>
        <taxon>Magnoliopsida</taxon>
        <taxon>eudicotyledons</taxon>
        <taxon>Gunneridae</taxon>
        <taxon>Pentapetalae</taxon>
        <taxon>asterids</taxon>
        <taxon>lamiids</taxon>
        <taxon>Lamiales</taxon>
        <taxon>Pedaliaceae</taxon>
        <taxon>Sesamum</taxon>
    </lineage>
</organism>
<dbReference type="InterPro" id="IPR036691">
    <property type="entry name" value="Endo/exonu/phosph_ase_sf"/>
</dbReference>
<accession>A0AAW2VWX0</accession>
<sequence>MQSPPGAMKIFNWNCQGVGSPWTVCKLKEIIRLHRPGLVFISETKCKAKRCDRKEDVKLPSYATVKSDDCATRWRFTSFYGYLELSKRKEGWELLRRHSRAYVRPWLCAVDFNEVLEQHEKQGSLPRAEWQIKDFSDCLADCDFKTSDSRVTRSPSVIIAKARTR</sequence>